<keyword evidence="1" id="KW-0812">Transmembrane</keyword>
<feature type="transmembrane region" description="Helical" evidence="1">
    <location>
        <begin position="21"/>
        <end position="47"/>
    </location>
</feature>
<proteinExistence type="predicted"/>
<sequence length="102" mass="11115">MTDEGHDNMDFAPMTTQEVHSLVGTLAGTVGLTLLIVCCCCDVYQVLDLGSLAANARPCATTLARFISTGVYKYTCTLPTLVLQYLGNIIFVIGIEIMVYWM</sequence>
<evidence type="ECO:0000313" key="2">
    <source>
        <dbReference type="EMBL" id="KAK9695432.1"/>
    </source>
</evidence>
<name>A0AAW1IYE9_POPJA</name>
<comment type="caution">
    <text evidence="2">The sequence shown here is derived from an EMBL/GenBank/DDBJ whole genome shotgun (WGS) entry which is preliminary data.</text>
</comment>
<organism evidence="2 3">
    <name type="scientific">Popillia japonica</name>
    <name type="common">Japanese beetle</name>
    <dbReference type="NCBI Taxonomy" id="7064"/>
    <lineage>
        <taxon>Eukaryota</taxon>
        <taxon>Metazoa</taxon>
        <taxon>Ecdysozoa</taxon>
        <taxon>Arthropoda</taxon>
        <taxon>Hexapoda</taxon>
        <taxon>Insecta</taxon>
        <taxon>Pterygota</taxon>
        <taxon>Neoptera</taxon>
        <taxon>Endopterygota</taxon>
        <taxon>Coleoptera</taxon>
        <taxon>Polyphaga</taxon>
        <taxon>Scarabaeiformia</taxon>
        <taxon>Scarabaeidae</taxon>
        <taxon>Rutelinae</taxon>
        <taxon>Popillia</taxon>
    </lineage>
</organism>
<protein>
    <submittedName>
        <fullName evidence="2">Uncharacterized protein</fullName>
    </submittedName>
</protein>
<gene>
    <name evidence="2" type="ORF">QE152_g32576</name>
</gene>
<dbReference type="AlphaFoldDB" id="A0AAW1IYE9"/>
<reference evidence="2 3" key="1">
    <citation type="journal article" date="2024" name="BMC Genomics">
        <title>De novo assembly and annotation of Popillia japonica's genome with initial clues to its potential as an invasive pest.</title>
        <authorList>
            <person name="Cucini C."/>
            <person name="Boschi S."/>
            <person name="Funari R."/>
            <person name="Cardaioli E."/>
            <person name="Iannotti N."/>
            <person name="Marturano G."/>
            <person name="Paoli F."/>
            <person name="Bruttini M."/>
            <person name="Carapelli A."/>
            <person name="Frati F."/>
            <person name="Nardi F."/>
        </authorList>
    </citation>
    <scope>NUCLEOTIDE SEQUENCE [LARGE SCALE GENOMIC DNA]</scope>
    <source>
        <strain evidence="2">DMR45628</strain>
    </source>
</reference>
<keyword evidence="1" id="KW-1133">Transmembrane helix</keyword>
<keyword evidence="3" id="KW-1185">Reference proteome</keyword>
<keyword evidence="1" id="KW-0472">Membrane</keyword>
<evidence type="ECO:0000256" key="1">
    <source>
        <dbReference type="SAM" id="Phobius"/>
    </source>
</evidence>
<dbReference type="EMBL" id="JASPKY010000481">
    <property type="protein sequence ID" value="KAK9695432.1"/>
    <property type="molecule type" value="Genomic_DNA"/>
</dbReference>
<dbReference type="Proteomes" id="UP001458880">
    <property type="component" value="Unassembled WGS sequence"/>
</dbReference>
<accession>A0AAW1IYE9</accession>
<evidence type="ECO:0000313" key="3">
    <source>
        <dbReference type="Proteomes" id="UP001458880"/>
    </source>
</evidence>
<feature type="transmembrane region" description="Helical" evidence="1">
    <location>
        <begin position="82"/>
        <end position="101"/>
    </location>
</feature>